<dbReference type="EMBL" id="JABSTQ010000271">
    <property type="protein sequence ID" value="KAG0445510.1"/>
    <property type="molecule type" value="Genomic_DNA"/>
</dbReference>
<proteinExistence type="predicted"/>
<reference evidence="1 2" key="1">
    <citation type="journal article" date="2020" name="Cell">
        <title>Large-Scale Comparative Analyses of Tick Genomes Elucidate Their Genetic Diversity and Vector Capacities.</title>
        <authorList>
            <consortium name="Tick Genome and Microbiome Consortium (TIGMIC)"/>
            <person name="Jia N."/>
            <person name="Wang J."/>
            <person name="Shi W."/>
            <person name="Du L."/>
            <person name="Sun Y."/>
            <person name="Zhan W."/>
            <person name="Jiang J.F."/>
            <person name="Wang Q."/>
            <person name="Zhang B."/>
            <person name="Ji P."/>
            <person name="Bell-Sakyi L."/>
            <person name="Cui X.M."/>
            <person name="Yuan T.T."/>
            <person name="Jiang B.G."/>
            <person name="Yang W.F."/>
            <person name="Lam T.T."/>
            <person name="Chang Q.C."/>
            <person name="Ding S.J."/>
            <person name="Wang X.J."/>
            <person name="Zhu J.G."/>
            <person name="Ruan X.D."/>
            <person name="Zhao L."/>
            <person name="Wei J.T."/>
            <person name="Ye R.Z."/>
            <person name="Que T.C."/>
            <person name="Du C.H."/>
            <person name="Zhou Y.H."/>
            <person name="Cheng J.X."/>
            <person name="Dai P.F."/>
            <person name="Guo W.B."/>
            <person name="Han X.H."/>
            <person name="Huang E.J."/>
            <person name="Li L.F."/>
            <person name="Wei W."/>
            <person name="Gao Y.C."/>
            <person name="Liu J.Z."/>
            <person name="Shao H.Z."/>
            <person name="Wang X."/>
            <person name="Wang C.C."/>
            <person name="Yang T.C."/>
            <person name="Huo Q.B."/>
            <person name="Li W."/>
            <person name="Chen H.Y."/>
            <person name="Chen S.E."/>
            <person name="Zhou L.G."/>
            <person name="Ni X.B."/>
            <person name="Tian J.H."/>
            <person name="Sheng Y."/>
            <person name="Liu T."/>
            <person name="Pan Y.S."/>
            <person name="Xia L.Y."/>
            <person name="Li J."/>
            <person name="Zhao F."/>
            <person name="Cao W.C."/>
        </authorList>
    </citation>
    <scope>NUCLEOTIDE SEQUENCE [LARGE SCALE GENOMIC DNA]</scope>
    <source>
        <strain evidence="1">Iper-2018</strain>
    </source>
</reference>
<dbReference type="Proteomes" id="UP000805193">
    <property type="component" value="Unassembled WGS sequence"/>
</dbReference>
<protein>
    <submittedName>
        <fullName evidence="1">Uncharacterized protein</fullName>
    </submittedName>
</protein>
<evidence type="ECO:0000313" key="1">
    <source>
        <dbReference type="EMBL" id="KAG0445510.1"/>
    </source>
</evidence>
<accession>A0AC60R0P3</accession>
<gene>
    <name evidence="1" type="ORF">HPB47_014370</name>
</gene>
<comment type="caution">
    <text evidence="1">The sequence shown here is derived from an EMBL/GenBank/DDBJ whole genome shotgun (WGS) entry which is preliminary data.</text>
</comment>
<keyword evidence="2" id="KW-1185">Reference proteome</keyword>
<sequence>MKKGHRADVCPSPGARVCQTCLTRDPAEGHLCAPKCAMCAGEHQTFDKRCDQRFAERPRGSYKHEPRRSRSTTRRPYETMTSRQRTKSRSRSRKRNMDDPEGIVEVETRSRSRSAQRPANRGAPDQGEQQTQVSWAAKVRGAHLASQRERLAETRTGRAVLGSLRIPVPHTMEKTEKLPKEIRAQLSFSPIPKNMHSEINKGRREARAKAIKNMAEKAPIVLYTDAAIYPDKKAATVAVVDKELREVNIASIRATEAAEAEEVAIALAIIEANAKNEENEQIIITDSQTAIKRLRAGLASQLSIRLLQKHPTSTRNKIRIVWTPGHESVEGNEAAHASARAGVNRAPNTEETDEAIPVVNKYSQILEYLRDARRRYPPPHKELARDEATAWRQIQTGTFPNLALLNKISPTRYNKKCPHCEEYADLYHTTWACMKNPTLPHDTTQTVETWETSLTSLSLDDQRALVNRARAAAESSGALDRGPRPGQSP</sequence>
<organism evidence="1 2">
    <name type="scientific">Ixodes persulcatus</name>
    <name type="common">Taiga tick</name>
    <dbReference type="NCBI Taxonomy" id="34615"/>
    <lineage>
        <taxon>Eukaryota</taxon>
        <taxon>Metazoa</taxon>
        <taxon>Ecdysozoa</taxon>
        <taxon>Arthropoda</taxon>
        <taxon>Chelicerata</taxon>
        <taxon>Arachnida</taxon>
        <taxon>Acari</taxon>
        <taxon>Parasitiformes</taxon>
        <taxon>Ixodida</taxon>
        <taxon>Ixodoidea</taxon>
        <taxon>Ixodidae</taxon>
        <taxon>Ixodinae</taxon>
        <taxon>Ixodes</taxon>
    </lineage>
</organism>
<evidence type="ECO:0000313" key="2">
    <source>
        <dbReference type="Proteomes" id="UP000805193"/>
    </source>
</evidence>
<name>A0AC60R0P3_IXOPE</name>